<gene>
    <name evidence="1" type="ORF">DWE98_28290</name>
</gene>
<dbReference type="OrthoDB" id="981250at2"/>
<evidence type="ECO:0000313" key="2">
    <source>
        <dbReference type="Proteomes" id="UP000255207"/>
    </source>
</evidence>
<organism evidence="1 2">
    <name type="scientific">Bosea caraganae</name>
    <dbReference type="NCBI Taxonomy" id="2763117"/>
    <lineage>
        <taxon>Bacteria</taxon>
        <taxon>Pseudomonadati</taxon>
        <taxon>Pseudomonadota</taxon>
        <taxon>Alphaproteobacteria</taxon>
        <taxon>Hyphomicrobiales</taxon>
        <taxon>Boseaceae</taxon>
        <taxon>Bosea</taxon>
    </lineage>
</organism>
<accession>A0A370KXM1</accession>
<keyword evidence="2" id="KW-1185">Reference proteome</keyword>
<dbReference type="EMBL" id="QQTP01000029">
    <property type="protein sequence ID" value="RDJ19744.1"/>
    <property type="molecule type" value="Genomic_DNA"/>
</dbReference>
<dbReference type="Proteomes" id="UP000255207">
    <property type="component" value="Unassembled WGS sequence"/>
</dbReference>
<proteinExistence type="predicted"/>
<sequence>MGYDIHITRKLHWSDDGPIITLDEWLAYVARDPEMRLDGFAETIVGGGAVLRIESRGLSVWRAYSHNGINGDMAWFDWSVSGSIIVKNPDMEILGKMWRIAQALSAKVEGDEGEIYDASGAVIDAPPHFSRNLGRKRPWWKFW</sequence>
<protein>
    <submittedName>
        <fullName evidence="1">Uncharacterized protein</fullName>
    </submittedName>
</protein>
<name>A0A370KXM1_9HYPH</name>
<evidence type="ECO:0000313" key="1">
    <source>
        <dbReference type="EMBL" id="RDJ19744.1"/>
    </source>
</evidence>
<dbReference type="AlphaFoldDB" id="A0A370KXM1"/>
<reference evidence="2" key="1">
    <citation type="submission" date="2018-07" db="EMBL/GenBank/DDBJ databases">
        <authorList>
            <person name="Safronova V.I."/>
            <person name="Chirak E.R."/>
            <person name="Sazanova A.L."/>
        </authorList>
    </citation>
    <scope>NUCLEOTIDE SEQUENCE [LARGE SCALE GENOMIC DNA]</scope>
    <source>
        <strain evidence="2">RCAM04685</strain>
    </source>
</reference>
<comment type="caution">
    <text evidence="1">The sequence shown here is derived from an EMBL/GenBank/DDBJ whole genome shotgun (WGS) entry which is preliminary data.</text>
</comment>
<dbReference type="RefSeq" id="WP_114832761.1">
    <property type="nucleotide sequence ID" value="NZ_QQTO01000039.1"/>
</dbReference>